<dbReference type="AlphaFoldDB" id="A0A7Z7HS38"/>
<name>A0A7Z7HS38_9PROT</name>
<evidence type="ECO:0000313" key="2">
    <source>
        <dbReference type="EMBL" id="SMB24246.1"/>
    </source>
</evidence>
<feature type="coiled-coil region" evidence="1">
    <location>
        <begin position="310"/>
        <end position="344"/>
    </location>
</feature>
<keyword evidence="3" id="KW-1185">Reference proteome</keyword>
<dbReference type="Proteomes" id="UP000242886">
    <property type="component" value="Chromosome SDENCHOL"/>
</dbReference>
<gene>
    <name evidence="2" type="ORF">SDENCHOL_11020</name>
</gene>
<dbReference type="EMBL" id="LT837803">
    <property type="protein sequence ID" value="SMB24246.1"/>
    <property type="molecule type" value="Genomic_DNA"/>
</dbReference>
<reference evidence="2" key="1">
    <citation type="submission" date="2017-03" db="EMBL/GenBank/DDBJ databases">
        <authorList>
            <consortium name="AG Boll"/>
        </authorList>
    </citation>
    <scope>NUCLEOTIDE SEQUENCE [LARGE SCALE GENOMIC DNA]</scope>
    <source>
        <strain evidence="2">Chol</strain>
    </source>
</reference>
<organism evidence="2 3">
    <name type="scientific">Sterolibacterium denitrificans</name>
    <dbReference type="NCBI Taxonomy" id="157592"/>
    <lineage>
        <taxon>Bacteria</taxon>
        <taxon>Pseudomonadati</taxon>
        <taxon>Pseudomonadota</taxon>
        <taxon>Betaproteobacteria</taxon>
        <taxon>Nitrosomonadales</taxon>
        <taxon>Sterolibacteriaceae</taxon>
        <taxon>Sterolibacterium</taxon>
    </lineage>
</organism>
<sequence length="509" mass="56086">MSILLHFTMHGARYWQHRKHGWQPCDEPPRTNDPVWVLTDLAGESFVDVEVPPLHGRDRRDLIERQLAAHFPDTTWRTALRVRSAERRQRHAVPAAPMATMRCLLFGISDGKKLDAELDARNVSIAALNATSLLLAGIGQDPQLPAELFIVLPEPSGLRIVFLQHHRPLLTRLAPWQAQAETQTQTLVEEIGRTCRHLESAHILPRDQQAAATPPLLILGRQAEHAELETALAAANYTLLASPAAWQRLQDNSDRPLFDLAMRKQPFGQLAPLARRRHHLAARLRKPALAASLLLAMAGTAATAGNFMEYRQLQQRLAEQQATLQQLNAAIAMLDQQHADLETNPALLHQTIRLHARELAAPPSFARYLHALAAILDEPGQVPLRLNRLEWRLPDGQASLCATSMPAADTPNQERLAEVNITMQLPEARPASSRAATLQGISSRLARLPGTRLVVDPARALAHATLQGDTQADNREPHANWCLALVAGEPLEPAEAGDTNAANAADQQP</sequence>
<dbReference type="RefSeq" id="WP_154716252.1">
    <property type="nucleotide sequence ID" value="NZ_LT837803.1"/>
</dbReference>
<keyword evidence="1" id="KW-0175">Coiled coil</keyword>
<evidence type="ECO:0000313" key="3">
    <source>
        <dbReference type="Proteomes" id="UP000242886"/>
    </source>
</evidence>
<evidence type="ECO:0000256" key="1">
    <source>
        <dbReference type="SAM" id="Coils"/>
    </source>
</evidence>
<proteinExistence type="predicted"/>
<accession>A0A7Z7HS38</accession>
<evidence type="ECO:0008006" key="4">
    <source>
        <dbReference type="Google" id="ProtNLM"/>
    </source>
</evidence>
<protein>
    <recommendedName>
        <fullName evidence="4">GspL cytoplasmic actin-ATPase-like domain-containing protein</fullName>
    </recommendedName>
</protein>